<dbReference type="PROSITE" id="PS51725">
    <property type="entry name" value="ABM"/>
    <property type="match status" value="1"/>
</dbReference>
<dbReference type="SUPFAM" id="SSF54909">
    <property type="entry name" value="Dimeric alpha+beta barrel"/>
    <property type="match status" value="1"/>
</dbReference>
<accession>A0AA38XIP6</accession>
<evidence type="ECO:0000313" key="2">
    <source>
        <dbReference type="EMBL" id="KAJ9614098.1"/>
    </source>
</evidence>
<evidence type="ECO:0000313" key="3">
    <source>
        <dbReference type="Proteomes" id="UP001172673"/>
    </source>
</evidence>
<protein>
    <recommendedName>
        <fullName evidence="1">ABM domain-containing protein</fullName>
    </recommendedName>
</protein>
<organism evidence="2 3">
    <name type="scientific">Cladophialophora chaetospira</name>
    <dbReference type="NCBI Taxonomy" id="386627"/>
    <lineage>
        <taxon>Eukaryota</taxon>
        <taxon>Fungi</taxon>
        <taxon>Dikarya</taxon>
        <taxon>Ascomycota</taxon>
        <taxon>Pezizomycotina</taxon>
        <taxon>Eurotiomycetes</taxon>
        <taxon>Chaetothyriomycetidae</taxon>
        <taxon>Chaetothyriales</taxon>
        <taxon>Herpotrichiellaceae</taxon>
        <taxon>Cladophialophora</taxon>
    </lineage>
</organism>
<gene>
    <name evidence="2" type="ORF">H2200_002234</name>
</gene>
<evidence type="ECO:0000259" key="1">
    <source>
        <dbReference type="PROSITE" id="PS51725"/>
    </source>
</evidence>
<dbReference type="Pfam" id="PF03992">
    <property type="entry name" value="ABM"/>
    <property type="match status" value="1"/>
</dbReference>
<reference evidence="2" key="1">
    <citation type="submission" date="2022-10" db="EMBL/GenBank/DDBJ databases">
        <title>Culturing micro-colonial fungi from biological soil crusts in the Mojave desert and describing Neophaeococcomyces mojavensis, and introducing the new genera and species Taxawa tesnikishii.</title>
        <authorList>
            <person name="Kurbessoian T."/>
            <person name="Stajich J.E."/>
        </authorList>
    </citation>
    <scope>NUCLEOTIDE SEQUENCE</scope>
    <source>
        <strain evidence="2">TK_41</strain>
    </source>
</reference>
<keyword evidence="3" id="KW-1185">Reference proteome</keyword>
<dbReference type="InterPro" id="IPR011008">
    <property type="entry name" value="Dimeric_a/b-barrel"/>
</dbReference>
<dbReference type="Proteomes" id="UP001172673">
    <property type="component" value="Unassembled WGS sequence"/>
</dbReference>
<comment type="caution">
    <text evidence="2">The sequence shown here is derived from an EMBL/GenBank/DDBJ whole genome shotgun (WGS) entry which is preliminary data.</text>
</comment>
<dbReference type="Gene3D" id="3.30.70.100">
    <property type="match status" value="1"/>
</dbReference>
<dbReference type="InterPro" id="IPR007138">
    <property type="entry name" value="ABM_dom"/>
</dbReference>
<name>A0AA38XIP6_9EURO</name>
<sequence length="110" mass="12206">MTSPFYVVATLQPAPGKTQEVLATLKSFTEYVKATVPGCLQLEIFRPVDAEDGSDTPIFFIELWDNMEALEALRKTEEYKALYAKVESDSLLSAVPEFKALKSVLGFGPR</sequence>
<feature type="domain" description="ABM" evidence="1">
    <location>
        <begin position="5"/>
        <end position="98"/>
    </location>
</feature>
<dbReference type="AlphaFoldDB" id="A0AA38XIP6"/>
<proteinExistence type="predicted"/>
<dbReference type="EMBL" id="JAPDRK010000003">
    <property type="protein sequence ID" value="KAJ9614098.1"/>
    <property type="molecule type" value="Genomic_DNA"/>
</dbReference>